<protein>
    <submittedName>
        <fullName evidence="1">Uncharacterized protein</fullName>
    </submittedName>
</protein>
<name>A0A8J2VEE4_9BACL</name>
<reference evidence="1" key="2">
    <citation type="submission" date="2020-09" db="EMBL/GenBank/DDBJ databases">
        <authorList>
            <person name="Sun Q."/>
            <person name="Zhou Y."/>
        </authorList>
    </citation>
    <scope>NUCLEOTIDE SEQUENCE</scope>
    <source>
        <strain evidence="1">CGMCC 1.15179</strain>
    </source>
</reference>
<evidence type="ECO:0000313" key="2">
    <source>
        <dbReference type="Proteomes" id="UP000625210"/>
    </source>
</evidence>
<reference evidence="1" key="1">
    <citation type="journal article" date="2014" name="Int. J. Syst. Evol. Microbiol.">
        <title>Complete genome sequence of Corynebacterium casei LMG S-19264T (=DSM 44701T), isolated from a smear-ripened cheese.</title>
        <authorList>
            <consortium name="US DOE Joint Genome Institute (JGI-PGF)"/>
            <person name="Walter F."/>
            <person name="Albersmeier A."/>
            <person name="Kalinowski J."/>
            <person name="Ruckert C."/>
        </authorList>
    </citation>
    <scope>NUCLEOTIDE SEQUENCE</scope>
    <source>
        <strain evidence="1">CGMCC 1.15179</strain>
    </source>
</reference>
<sequence>MGDAFGYLVEGESCTLVDIDLVCLKIQPRPSQTFLSFLGEHID</sequence>
<accession>A0A8J2VEE4</accession>
<gene>
    <name evidence="1" type="ORF">GCM10011571_29650</name>
</gene>
<keyword evidence="2" id="KW-1185">Reference proteome</keyword>
<dbReference type="EMBL" id="BMHQ01000012">
    <property type="protein sequence ID" value="GGE25578.1"/>
    <property type="molecule type" value="Genomic_DNA"/>
</dbReference>
<proteinExistence type="predicted"/>
<dbReference type="AlphaFoldDB" id="A0A8J2VEE4"/>
<evidence type="ECO:0000313" key="1">
    <source>
        <dbReference type="EMBL" id="GGE25578.1"/>
    </source>
</evidence>
<comment type="caution">
    <text evidence="1">The sequence shown here is derived from an EMBL/GenBank/DDBJ whole genome shotgun (WGS) entry which is preliminary data.</text>
</comment>
<organism evidence="1 2">
    <name type="scientific">Marinithermofilum abyssi</name>
    <dbReference type="NCBI Taxonomy" id="1571185"/>
    <lineage>
        <taxon>Bacteria</taxon>
        <taxon>Bacillati</taxon>
        <taxon>Bacillota</taxon>
        <taxon>Bacilli</taxon>
        <taxon>Bacillales</taxon>
        <taxon>Thermoactinomycetaceae</taxon>
        <taxon>Marinithermofilum</taxon>
    </lineage>
</organism>
<dbReference type="Proteomes" id="UP000625210">
    <property type="component" value="Unassembled WGS sequence"/>
</dbReference>